<evidence type="ECO:0000256" key="3">
    <source>
        <dbReference type="ARBA" id="ARBA00022741"/>
    </source>
</evidence>
<sequence length="349" mass="38471">MPARQPQSGNTLRRSARLAGNPLRRSERLRLQHATSTPIRALNAANERTPTNSSTIATHSRFINAPRRRSRGSRRWSGVEAARIRQAAAEALSGTPSPNNIIGDTGTPQPRGPGRPRRHPTPYPRRTGIRRTAAAALGGTPSPVEPVTVNQNSFFGMLAGGGWSSLVSFNLNANLPLLRPLPAPPTDSECRLVLGRLRRELQDFYQEPPEGCSIEIVNDNMFHWRASISGPPETPYAGGQFHLELHFGQNYPFVAPRVYFLTKIYHCNVAANGHICLDILSREWSPALTTSKVLLSITCLMADPNPDDPLEPSIASLYKRNRSQHDQTARSWTSLYAKPGQDPQSPAFD</sequence>
<dbReference type="PROSITE" id="PS50127">
    <property type="entry name" value="UBC_2"/>
    <property type="match status" value="1"/>
</dbReference>
<proteinExistence type="inferred from homology"/>
<dbReference type="GO" id="GO:0005524">
    <property type="term" value="F:ATP binding"/>
    <property type="evidence" value="ECO:0007669"/>
    <property type="project" value="UniProtKB-UniRule"/>
</dbReference>
<feature type="compositionally biased region" description="Polar residues" evidence="8">
    <location>
        <begin position="46"/>
        <end position="58"/>
    </location>
</feature>
<feature type="region of interest" description="Disordered" evidence="8">
    <location>
        <begin position="321"/>
        <end position="349"/>
    </location>
</feature>
<evidence type="ECO:0000259" key="9">
    <source>
        <dbReference type="PROSITE" id="PS50127"/>
    </source>
</evidence>
<organism evidence="10 11">
    <name type="scientific">Drosophila kikkawai</name>
    <name type="common">Fruit fly</name>
    <dbReference type="NCBI Taxonomy" id="30033"/>
    <lineage>
        <taxon>Eukaryota</taxon>
        <taxon>Metazoa</taxon>
        <taxon>Ecdysozoa</taxon>
        <taxon>Arthropoda</taxon>
        <taxon>Hexapoda</taxon>
        <taxon>Insecta</taxon>
        <taxon>Pterygota</taxon>
        <taxon>Neoptera</taxon>
        <taxon>Endopterygota</taxon>
        <taxon>Diptera</taxon>
        <taxon>Brachycera</taxon>
        <taxon>Muscomorpha</taxon>
        <taxon>Ephydroidea</taxon>
        <taxon>Drosophilidae</taxon>
        <taxon>Drosophila</taxon>
        <taxon>Sophophora</taxon>
    </lineage>
</organism>
<name>A0A6P4J3D4_DROKI</name>
<dbReference type="InterPro" id="IPR023313">
    <property type="entry name" value="UBQ-conjugating_AS"/>
</dbReference>
<dbReference type="Gene3D" id="3.10.110.10">
    <property type="entry name" value="Ubiquitin Conjugating Enzyme"/>
    <property type="match status" value="1"/>
</dbReference>
<dbReference type="PROSITE" id="PS00183">
    <property type="entry name" value="UBC_1"/>
    <property type="match status" value="1"/>
</dbReference>
<dbReference type="GeneID" id="108079829"/>
<reference evidence="11" key="1">
    <citation type="submission" date="2025-08" db="UniProtKB">
        <authorList>
            <consortium name="RefSeq"/>
        </authorList>
    </citation>
    <scope>IDENTIFICATION</scope>
    <source>
        <strain evidence="11">14028-0561.14</strain>
        <tissue evidence="11">Whole fly</tissue>
    </source>
</reference>
<dbReference type="GO" id="GO:0061631">
    <property type="term" value="F:ubiquitin conjugating enzyme activity"/>
    <property type="evidence" value="ECO:0007669"/>
    <property type="project" value="UniProtKB-EC"/>
</dbReference>
<protein>
    <recommendedName>
        <fullName evidence="1">E2 ubiquitin-conjugating enzyme</fullName>
        <ecNumber evidence="1">2.3.2.23</ecNumber>
    </recommendedName>
</protein>
<dbReference type="FunFam" id="3.10.110.10:FF:000060">
    <property type="entry name" value="Ubiquitin conjugating enzyme (UbcB)"/>
    <property type="match status" value="1"/>
</dbReference>
<feature type="active site" description="Glycyl thioester intermediate" evidence="6">
    <location>
        <position position="276"/>
    </location>
</feature>
<dbReference type="InterPro" id="IPR000608">
    <property type="entry name" value="UBC"/>
</dbReference>
<keyword evidence="5 7" id="KW-0067">ATP-binding</keyword>
<dbReference type="OrthoDB" id="10069349at2759"/>
<evidence type="ECO:0000313" key="10">
    <source>
        <dbReference type="Proteomes" id="UP001652661"/>
    </source>
</evidence>
<dbReference type="AlphaFoldDB" id="A0A6P4J3D4"/>
<dbReference type="Proteomes" id="UP001652661">
    <property type="component" value="Chromosome 3L"/>
</dbReference>
<keyword evidence="3 7" id="KW-0547">Nucleotide-binding</keyword>
<dbReference type="Pfam" id="PF00179">
    <property type="entry name" value="UQ_con"/>
    <property type="match status" value="1"/>
</dbReference>
<evidence type="ECO:0000256" key="8">
    <source>
        <dbReference type="SAM" id="MobiDB-lite"/>
    </source>
</evidence>
<keyword evidence="4 7" id="KW-0833">Ubl conjugation pathway</keyword>
<gene>
    <name evidence="11" type="primary">LOC108079829</name>
</gene>
<evidence type="ECO:0000256" key="6">
    <source>
        <dbReference type="PROSITE-ProRule" id="PRU10133"/>
    </source>
</evidence>
<accession>A0A6P4J3D4</accession>
<dbReference type="PANTHER" id="PTHR24068">
    <property type="entry name" value="UBIQUITIN-CONJUGATING ENZYME E2"/>
    <property type="match status" value="1"/>
</dbReference>
<evidence type="ECO:0000256" key="4">
    <source>
        <dbReference type="ARBA" id="ARBA00022786"/>
    </source>
</evidence>
<dbReference type="SMART" id="SM00212">
    <property type="entry name" value="UBCc"/>
    <property type="match status" value="1"/>
</dbReference>
<evidence type="ECO:0000256" key="1">
    <source>
        <dbReference type="ARBA" id="ARBA00012486"/>
    </source>
</evidence>
<dbReference type="SUPFAM" id="SSF54495">
    <property type="entry name" value="UBC-like"/>
    <property type="match status" value="1"/>
</dbReference>
<evidence type="ECO:0000313" key="11">
    <source>
        <dbReference type="RefSeq" id="XP_017029816.1"/>
    </source>
</evidence>
<dbReference type="EC" id="2.3.2.23" evidence="1"/>
<feature type="domain" description="UBC core" evidence="9">
    <location>
        <begin position="192"/>
        <end position="338"/>
    </location>
</feature>
<evidence type="ECO:0000256" key="2">
    <source>
        <dbReference type="ARBA" id="ARBA00022679"/>
    </source>
</evidence>
<feature type="region of interest" description="Disordered" evidence="8">
    <location>
        <begin position="89"/>
        <end position="127"/>
    </location>
</feature>
<comment type="similarity">
    <text evidence="7">Belongs to the ubiquitin-conjugating enzyme family.</text>
</comment>
<dbReference type="RefSeq" id="XP_017029816.1">
    <property type="nucleotide sequence ID" value="XM_017174327.3"/>
</dbReference>
<evidence type="ECO:0000256" key="5">
    <source>
        <dbReference type="ARBA" id="ARBA00022840"/>
    </source>
</evidence>
<dbReference type="InterPro" id="IPR016135">
    <property type="entry name" value="UBQ-conjugating_enzyme/RWD"/>
</dbReference>
<feature type="region of interest" description="Disordered" evidence="8">
    <location>
        <begin position="46"/>
        <end position="77"/>
    </location>
</feature>
<keyword evidence="10" id="KW-1185">Reference proteome</keyword>
<keyword evidence="2" id="KW-0808">Transferase</keyword>
<evidence type="ECO:0000256" key="7">
    <source>
        <dbReference type="RuleBase" id="RU362109"/>
    </source>
</evidence>